<feature type="region of interest" description="Disordered" evidence="4">
    <location>
        <begin position="97"/>
        <end position="127"/>
    </location>
</feature>
<dbReference type="CDD" id="cd06257">
    <property type="entry name" value="DnaJ"/>
    <property type="match status" value="1"/>
</dbReference>
<dbReference type="PROSITE" id="PS50076">
    <property type="entry name" value="DNAJ_2"/>
    <property type="match status" value="1"/>
</dbReference>
<dbReference type="Pfam" id="PF00226">
    <property type="entry name" value="DnaJ"/>
    <property type="match status" value="1"/>
</dbReference>
<dbReference type="InterPro" id="IPR043183">
    <property type="entry name" value="DNJB2/6-like"/>
</dbReference>
<dbReference type="SUPFAM" id="SSF46565">
    <property type="entry name" value="Chaperone J-domain"/>
    <property type="match status" value="1"/>
</dbReference>
<dbReference type="SMART" id="SM00271">
    <property type="entry name" value="DnaJ"/>
    <property type="match status" value="1"/>
</dbReference>
<evidence type="ECO:0000313" key="8">
    <source>
        <dbReference type="EMBL" id="CAF3855007.1"/>
    </source>
</evidence>
<dbReference type="PROSITE" id="PS00636">
    <property type="entry name" value="DNAJ_1"/>
    <property type="match status" value="1"/>
</dbReference>
<keyword evidence="1" id="KW-0143">Chaperone</keyword>
<dbReference type="InterPro" id="IPR002068">
    <property type="entry name" value="A-crystallin/Hsp20_dom"/>
</dbReference>
<evidence type="ECO:0000259" key="5">
    <source>
        <dbReference type="PROSITE" id="PS01031"/>
    </source>
</evidence>
<protein>
    <recommendedName>
        <fullName evidence="10">J domain-containing protein</fullName>
    </recommendedName>
</protein>
<dbReference type="InterPro" id="IPR018253">
    <property type="entry name" value="DnaJ_domain_CS"/>
</dbReference>
<evidence type="ECO:0008006" key="10">
    <source>
        <dbReference type="Google" id="ProtNLM"/>
    </source>
</evidence>
<dbReference type="InterPro" id="IPR001623">
    <property type="entry name" value="DnaJ_domain"/>
</dbReference>
<dbReference type="CDD" id="cd06526">
    <property type="entry name" value="metazoan_ACD"/>
    <property type="match status" value="1"/>
</dbReference>
<dbReference type="Proteomes" id="UP000663829">
    <property type="component" value="Unassembled WGS sequence"/>
</dbReference>
<dbReference type="PROSITE" id="PS01031">
    <property type="entry name" value="SHSP"/>
    <property type="match status" value="1"/>
</dbReference>
<feature type="compositionally biased region" description="Polar residues" evidence="4">
    <location>
        <begin position="116"/>
        <end position="127"/>
    </location>
</feature>
<evidence type="ECO:0000256" key="4">
    <source>
        <dbReference type="SAM" id="MobiDB-lite"/>
    </source>
</evidence>
<dbReference type="PANTHER" id="PTHR45168:SF3">
    <property type="entry name" value="DNAJ HEAT SHOCK PROTEIN FAMILY (HSP40) MEMBER B2"/>
    <property type="match status" value="1"/>
</dbReference>
<name>A0A814NEN8_9BILA</name>
<dbReference type="AlphaFoldDB" id="A0A814NEN8"/>
<keyword evidence="9" id="KW-1185">Reference proteome</keyword>
<evidence type="ECO:0000256" key="2">
    <source>
        <dbReference type="PROSITE-ProRule" id="PRU00285"/>
    </source>
</evidence>
<sequence length="480" mass="54509">MMPYFPFSSTETTHVQPIIVVTSNEQEEDDDDDYSTPPSYFHPSMSYPPHIPHSSYMPMMSPYMIHPSPSIPSPTTIFNRSNSYPVAVTRFVITARQNQNNNDTAPAESSRPIIPDQSTQQSTSETHPPSIFRLRMHVDGFLPSELKVSIKHNRLIVRGKHIVRGSSTTAVAAPITTVSQHNDNYVSDSDENDSDFVSKEFKRTFSLPADIDIRKANAHYLSQQSVLVVEIPYLSLNDNWTTSSRMRPIDLFLTIVALLLLDRALQLSPSATDDDIKKAYRRLALKYHPDKNPDNKVVAGEKFKEIAEAYEVLTDENQKTIYDRYGYEGLQGHARTKSSSDGRSGFGPAMFKNMRMNGRPTIYRFRDPSDIFQEIFGQDFSNQRTKTETQHTNIDKGLFNFMSTLMNGVASNSSGRESTSMGIRQIIRTTQIVNGKRVTTTRVEEDGRVTEIVEENGHIKSRKKMIDGHSRRKEQLEKKK</sequence>
<dbReference type="Pfam" id="PF00011">
    <property type="entry name" value="HSP20"/>
    <property type="match status" value="1"/>
</dbReference>
<feature type="domain" description="SHSP" evidence="5">
    <location>
        <begin position="114"/>
        <end position="252"/>
    </location>
</feature>
<proteinExistence type="inferred from homology"/>
<dbReference type="InterPro" id="IPR036869">
    <property type="entry name" value="J_dom_sf"/>
</dbReference>
<dbReference type="InterPro" id="IPR008978">
    <property type="entry name" value="HSP20-like_chaperone"/>
</dbReference>
<dbReference type="PRINTS" id="PR00625">
    <property type="entry name" value="JDOMAIN"/>
</dbReference>
<dbReference type="Gene3D" id="1.10.287.110">
    <property type="entry name" value="DnaJ domain"/>
    <property type="match status" value="1"/>
</dbReference>
<evidence type="ECO:0000256" key="3">
    <source>
        <dbReference type="RuleBase" id="RU003616"/>
    </source>
</evidence>
<dbReference type="Proteomes" id="UP000681722">
    <property type="component" value="Unassembled WGS sequence"/>
</dbReference>
<dbReference type="GO" id="GO:0051082">
    <property type="term" value="F:unfolded protein binding"/>
    <property type="evidence" value="ECO:0007669"/>
    <property type="project" value="InterPro"/>
</dbReference>
<gene>
    <name evidence="7" type="ORF">GPM918_LOCUS18183</name>
    <name evidence="8" type="ORF">SRO942_LOCUS18180</name>
</gene>
<dbReference type="EMBL" id="CAJNOQ010005190">
    <property type="protein sequence ID" value="CAF1089489.1"/>
    <property type="molecule type" value="Genomic_DNA"/>
</dbReference>
<comment type="similarity">
    <text evidence="2 3">Belongs to the small heat shock protein (HSP20) family.</text>
</comment>
<reference evidence="7" key="1">
    <citation type="submission" date="2021-02" db="EMBL/GenBank/DDBJ databases">
        <authorList>
            <person name="Nowell W R."/>
        </authorList>
    </citation>
    <scope>NUCLEOTIDE SEQUENCE</scope>
</reference>
<dbReference type="Gene3D" id="2.60.40.790">
    <property type="match status" value="1"/>
</dbReference>
<dbReference type="GO" id="GO:0030544">
    <property type="term" value="F:Hsp70 protein binding"/>
    <property type="evidence" value="ECO:0007669"/>
    <property type="project" value="InterPro"/>
</dbReference>
<evidence type="ECO:0000313" key="9">
    <source>
        <dbReference type="Proteomes" id="UP000663829"/>
    </source>
</evidence>
<dbReference type="OrthoDB" id="10250354at2759"/>
<dbReference type="SUPFAM" id="SSF49764">
    <property type="entry name" value="HSP20-like chaperones"/>
    <property type="match status" value="1"/>
</dbReference>
<evidence type="ECO:0000313" key="7">
    <source>
        <dbReference type="EMBL" id="CAF1089489.1"/>
    </source>
</evidence>
<feature type="domain" description="J" evidence="6">
    <location>
        <begin position="260"/>
        <end position="326"/>
    </location>
</feature>
<dbReference type="EMBL" id="CAJOBC010005190">
    <property type="protein sequence ID" value="CAF3855007.1"/>
    <property type="molecule type" value="Genomic_DNA"/>
</dbReference>
<accession>A0A814NEN8</accession>
<dbReference type="PANTHER" id="PTHR45168">
    <property type="entry name" value="DNAJ HOMOLOG SUBFAMILY B MEMBER 2"/>
    <property type="match status" value="1"/>
</dbReference>
<evidence type="ECO:0000259" key="6">
    <source>
        <dbReference type="PROSITE" id="PS50076"/>
    </source>
</evidence>
<organism evidence="7 9">
    <name type="scientific">Didymodactylos carnosus</name>
    <dbReference type="NCBI Taxonomy" id="1234261"/>
    <lineage>
        <taxon>Eukaryota</taxon>
        <taxon>Metazoa</taxon>
        <taxon>Spiralia</taxon>
        <taxon>Gnathifera</taxon>
        <taxon>Rotifera</taxon>
        <taxon>Eurotatoria</taxon>
        <taxon>Bdelloidea</taxon>
        <taxon>Philodinida</taxon>
        <taxon>Philodinidae</taxon>
        <taxon>Didymodactylos</taxon>
    </lineage>
</organism>
<comment type="caution">
    <text evidence="7">The sequence shown here is derived from an EMBL/GenBank/DDBJ whole genome shotgun (WGS) entry which is preliminary data.</text>
</comment>
<evidence type="ECO:0000256" key="1">
    <source>
        <dbReference type="ARBA" id="ARBA00023186"/>
    </source>
</evidence>